<feature type="domain" description="T20D4.11-like" evidence="1">
    <location>
        <begin position="3"/>
        <end position="106"/>
    </location>
</feature>
<organism evidence="3">
    <name type="scientific">Caenorhabditis brenneri</name>
    <name type="common">Nematode worm</name>
    <dbReference type="NCBI Taxonomy" id="135651"/>
    <lineage>
        <taxon>Eukaryota</taxon>
        <taxon>Metazoa</taxon>
        <taxon>Ecdysozoa</taxon>
        <taxon>Nematoda</taxon>
        <taxon>Chromadorea</taxon>
        <taxon>Rhabditida</taxon>
        <taxon>Rhabditina</taxon>
        <taxon>Rhabditomorpha</taxon>
        <taxon>Rhabditoidea</taxon>
        <taxon>Rhabditidae</taxon>
        <taxon>Peloderinae</taxon>
        <taxon>Caenorhabditis</taxon>
    </lineage>
</organism>
<evidence type="ECO:0000313" key="3">
    <source>
        <dbReference type="Proteomes" id="UP000008068"/>
    </source>
</evidence>
<gene>
    <name evidence="2" type="ORF">CAEBREN_08602</name>
</gene>
<dbReference type="PANTHER" id="PTHR31897">
    <property type="entry name" value="PROTEIN CBG17011-RELATED"/>
    <property type="match status" value="1"/>
</dbReference>
<keyword evidence="3" id="KW-1185">Reference proteome</keyword>
<dbReference type="AlphaFoldDB" id="G0M9Y1"/>
<reference evidence="3" key="1">
    <citation type="submission" date="2011-07" db="EMBL/GenBank/DDBJ databases">
        <authorList>
            <consortium name="Caenorhabditis brenneri Sequencing and Analysis Consortium"/>
            <person name="Wilson R.K."/>
        </authorList>
    </citation>
    <scope>NUCLEOTIDE SEQUENCE [LARGE SCALE GENOMIC DNA]</scope>
    <source>
        <strain evidence="3">PB2801</strain>
    </source>
</reference>
<evidence type="ECO:0000259" key="1">
    <source>
        <dbReference type="Pfam" id="PF01579"/>
    </source>
</evidence>
<protein>
    <recommendedName>
        <fullName evidence="1">T20D4.11-like domain-containing protein</fullName>
    </recommendedName>
</protein>
<dbReference type="InParanoid" id="G0M9Y1"/>
<accession>G0M9Y1</accession>
<dbReference type="HOGENOM" id="CLU_058511_0_0_1"/>
<evidence type="ECO:0000313" key="2">
    <source>
        <dbReference type="EMBL" id="EGT31162.1"/>
    </source>
</evidence>
<dbReference type="PANTHER" id="PTHR31897:SF2">
    <property type="entry name" value="DUF19 DOMAIN-CONTAINING PROTEIN"/>
    <property type="match status" value="1"/>
</dbReference>
<dbReference type="EMBL" id="GL379787">
    <property type="protein sequence ID" value="EGT31162.1"/>
    <property type="molecule type" value="Genomic_DNA"/>
</dbReference>
<proteinExistence type="predicted"/>
<dbReference type="Pfam" id="PF01579">
    <property type="entry name" value="DUF19"/>
    <property type="match status" value="1"/>
</dbReference>
<dbReference type="InterPro" id="IPR002542">
    <property type="entry name" value="T20D4.11-like_dom"/>
</dbReference>
<name>G0M9Y1_CAEBE</name>
<sequence length="237" mass="27138">MQCIAASRQQENVIELCKKFEMDRFEVTDCVEKFVSNVYHKDNECVADYDFLSTNLTIQRDSFVSGKSCVLEIVNSTCSEKAIFYINTQYIRFMNTMTIPSLGDKCGSIYDRVMAMRCELELKSVDENISSVALAGLFSDQYKNQTMRTCTSLRKCLKDSCYFATNTSEEDRQICDLAAGTNSTNRNFIGCYFHIALDITNDPLDLGSMSYMKTVMKEECGEGAVEDFEDEWERRVY</sequence>
<dbReference type="Proteomes" id="UP000008068">
    <property type="component" value="Unassembled WGS sequence"/>
</dbReference>